<dbReference type="Pfam" id="PF03692">
    <property type="entry name" value="CxxCxxCC"/>
    <property type="match status" value="1"/>
</dbReference>
<dbReference type="AlphaFoldDB" id="A0A5R9LR11"/>
<name>A0A5R9LR11_9ENTR</name>
<comment type="caution">
    <text evidence="1">The sequence shown here is derived from an EMBL/GenBank/DDBJ whole genome shotgun (WGS) entry which is preliminary data.</text>
</comment>
<dbReference type="InterPro" id="IPR005358">
    <property type="entry name" value="Puta_zinc/iron-chelating_dom"/>
</dbReference>
<gene>
    <name evidence="1" type="ORF">FE839_03010</name>
</gene>
<protein>
    <submittedName>
        <fullName evidence="1">YkgJ family cysteine cluster protein</fullName>
    </submittedName>
</protein>
<sequence>MSDLNPCMTCGACCAFFRVSFYWAEGCDAGGTVPVELTEQISPYHRCMVGTNQKHPRCVALAGTPGQSACCTIYEDRSSTCREFAMSGEDGKVNEACNRARAKYGLPPLLPLPVAHTVADKQ</sequence>
<organism evidence="1 2">
    <name type="scientific">Klebsiella indica</name>
    <dbReference type="NCBI Taxonomy" id="2582917"/>
    <lineage>
        <taxon>Bacteria</taxon>
        <taxon>Pseudomonadati</taxon>
        <taxon>Pseudomonadota</taxon>
        <taxon>Gammaproteobacteria</taxon>
        <taxon>Enterobacterales</taxon>
        <taxon>Enterobacteriaceae</taxon>
        <taxon>Klebsiella/Raoultella group</taxon>
        <taxon>Klebsiella</taxon>
    </lineage>
</organism>
<dbReference type="RefSeq" id="WP_138359029.1">
    <property type="nucleotide sequence ID" value="NZ_VCHQ01000003.1"/>
</dbReference>
<proteinExistence type="predicted"/>
<dbReference type="Proteomes" id="UP000307430">
    <property type="component" value="Unassembled WGS sequence"/>
</dbReference>
<dbReference type="EMBL" id="VCHQ01000003">
    <property type="protein sequence ID" value="TLV23098.1"/>
    <property type="molecule type" value="Genomic_DNA"/>
</dbReference>
<accession>A0A5R9LR11</accession>
<keyword evidence="2" id="KW-1185">Reference proteome</keyword>
<evidence type="ECO:0000313" key="1">
    <source>
        <dbReference type="EMBL" id="TLV23098.1"/>
    </source>
</evidence>
<reference evidence="1 2" key="1">
    <citation type="submission" date="2019-05" db="EMBL/GenBank/DDBJ databases">
        <title>Genome sequence of Klebsiella sp strain TOUT106.</title>
        <authorList>
            <person name="Rahi P."/>
            <person name="Chaudhari D."/>
        </authorList>
    </citation>
    <scope>NUCLEOTIDE SEQUENCE [LARGE SCALE GENOMIC DNA]</scope>
    <source>
        <strain evidence="1 2">TOUT106</strain>
    </source>
</reference>
<evidence type="ECO:0000313" key="2">
    <source>
        <dbReference type="Proteomes" id="UP000307430"/>
    </source>
</evidence>